<evidence type="ECO:0000259" key="2">
    <source>
        <dbReference type="Pfam" id="PF13007"/>
    </source>
</evidence>
<evidence type="ECO:0000256" key="1">
    <source>
        <dbReference type="SAM" id="Coils"/>
    </source>
</evidence>
<name>T1CTF4_9ZZZZ</name>
<gene>
    <name evidence="3" type="ORF">B1A_05314</name>
</gene>
<feature type="domain" description="Transposase TnpC homeodomain" evidence="2">
    <location>
        <begin position="41"/>
        <end position="103"/>
    </location>
</feature>
<reference evidence="3" key="1">
    <citation type="submission" date="2013-08" db="EMBL/GenBank/DDBJ databases">
        <authorList>
            <person name="Mendez C."/>
            <person name="Richter M."/>
            <person name="Ferrer M."/>
            <person name="Sanchez J."/>
        </authorList>
    </citation>
    <scope>NUCLEOTIDE SEQUENCE</scope>
</reference>
<dbReference type="Pfam" id="PF13007">
    <property type="entry name" value="LZ_Tnp_IS66"/>
    <property type="match status" value="1"/>
</dbReference>
<feature type="coiled-coil region" evidence="1">
    <location>
        <begin position="58"/>
        <end position="85"/>
    </location>
</feature>
<comment type="caution">
    <text evidence="3">The sequence shown here is derived from an EMBL/GenBank/DDBJ whole genome shotgun (WGS) entry which is preliminary data.</text>
</comment>
<sequence length="103" mass="11585">MLAASLPDLDSLDPEAVKALPIEQHGEYTATLISRTGEIERLALLVEKLQRMRFGKKSEKVLRQIEQLELQLEELQAASVIEETRAVAPAERPVAARPFRRPL</sequence>
<dbReference type="InterPro" id="IPR024463">
    <property type="entry name" value="Transposase_TnpC_homeodom"/>
</dbReference>
<keyword evidence="1" id="KW-0175">Coiled coil</keyword>
<accession>T1CTF4</accession>
<dbReference type="EMBL" id="AUZX01003869">
    <property type="protein sequence ID" value="EQD72720.1"/>
    <property type="molecule type" value="Genomic_DNA"/>
</dbReference>
<protein>
    <recommendedName>
        <fullName evidence="2">Transposase TnpC homeodomain domain-containing protein</fullName>
    </recommendedName>
</protein>
<dbReference type="AlphaFoldDB" id="T1CTF4"/>
<proteinExistence type="predicted"/>
<feature type="non-terminal residue" evidence="3">
    <location>
        <position position="103"/>
    </location>
</feature>
<organism evidence="3">
    <name type="scientific">mine drainage metagenome</name>
    <dbReference type="NCBI Taxonomy" id="410659"/>
    <lineage>
        <taxon>unclassified sequences</taxon>
        <taxon>metagenomes</taxon>
        <taxon>ecological metagenomes</taxon>
    </lineage>
</organism>
<evidence type="ECO:0000313" key="3">
    <source>
        <dbReference type="EMBL" id="EQD72720.1"/>
    </source>
</evidence>
<reference evidence="3" key="2">
    <citation type="journal article" date="2014" name="ISME J.">
        <title>Microbial stratification in low pH oxic and suboxic macroscopic growths along an acid mine drainage.</title>
        <authorList>
            <person name="Mendez-Garcia C."/>
            <person name="Mesa V."/>
            <person name="Sprenger R.R."/>
            <person name="Richter M."/>
            <person name="Diez M.S."/>
            <person name="Solano J."/>
            <person name="Bargiela R."/>
            <person name="Golyshina O.V."/>
            <person name="Manteca A."/>
            <person name="Ramos J.L."/>
            <person name="Gallego J.R."/>
            <person name="Llorente I."/>
            <person name="Martins Dos Santos V.A."/>
            <person name="Jensen O.N."/>
            <person name="Pelaez A.I."/>
            <person name="Sanchez J."/>
            <person name="Ferrer M."/>
        </authorList>
    </citation>
    <scope>NUCLEOTIDE SEQUENCE</scope>
</reference>